<organism evidence="1">
    <name type="scientific">marine sediment metagenome</name>
    <dbReference type="NCBI Taxonomy" id="412755"/>
    <lineage>
        <taxon>unclassified sequences</taxon>
        <taxon>metagenomes</taxon>
        <taxon>ecological metagenomes</taxon>
    </lineage>
</organism>
<comment type="caution">
    <text evidence="1">The sequence shown here is derived from an EMBL/GenBank/DDBJ whole genome shotgun (WGS) entry which is preliminary data.</text>
</comment>
<dbReference type="EMBL" id="LAZR01048900">
    <property type="protein sequence ID" value="KKK90881.1"/>
    <property type="molecule type" value="Genomic_DNA"/>
</dbReference>
<reference evidence="1" key="1">
    <citation type="journal article" date="2015" name="Nature">
        <title>Complex archaea that bridge the gap between prokaryotes and eukaryotes.</title>
        <authorList>
            <person name="Spang A."/>
            <person name="Saw J.H."/>
            <person name="Jorgensen S.L."/>
            <person name="Zaremba-Niedzwiedzka K."/>
            <person name="Martijn J."/>
            <person name="Lind A.E."/>
            <person name="van Eijk R."/>
            <person name="Schleper C."/>
            <person name="Guy L."/>
            <person name="Ettema T.J."/>
        </authorList>
    </citation>
    <scope>NUCLEOTIDE SEQUENCE</scope>
</reference>
<protein>
    <submittedName>
        <fullName evidence="1">Uncharacterized protein</fullName>
    </submittedName>
</protein>
<name>A0A0F9C2L8_9ZZZZ</name>
<evidence type="ECO:0000313" key="1">
    <source>
        <dbReference type="EMBL" id="KKK90881.1"/>
    </source>
</evidence>
<sequence length="58" mass="6962">MEEKKFDGDRDKWLYNRLRTLAVNQQIFKEQVKKDPEVESILPNGITQRINISKEEIE</sequence>
<proteinExistence type="predicted"/>
<feature type="non-terminal residue" evidence="1">
    <location>
        <position position="58"/>
    </location>
</feature>
<gene>
    <name evidence="1" type="ORF">LCGC14_2718580</name>
</gene>
<accession>A0A0F9C2L8</accession>
<dbReference type="AlphaFoldDB" id="A0A0F9C2L8"/>